<proteinExistence type="inferred from homology"/>
<accession>A0AAV5KZH8</accession>
<evidence type="ECO:0000256" key="9">
    <source>
        <dbReference type="SAM" id="SignalP"/>
    </source>
</evidence>
<dbReference type="GO" id="GO:0048046">
    <property type="term" value="C:apoplast"/>
    <property type="evidence" value="ECO:0007669"/>
    <property type="project" value="UniProtKB-SubCell"/>
</dbReference>
<evidence type="ECO:0000256" key="3">
    <source>
        <dbReference type="ARBA" id="ARBA00022523"/>
    </source>
</evidence>
<evidence type="ECO:0000256" key="4">
    <source>
        <dbReference type="ARBA" id="ARBA00022525"/>
    </source>
</evidence>
<evidence type="ECO:0000256" key="5">
    <source>
        <dbReference type="ARBA" id="ARBA00022702"/>
    </source>
</evidence>
<keyword evidence="4" id="KW-0964">Secreted</keyword>
<keyword evidence="7" id="KW-0379">Hydroxylation</keyword>
<evidence type="ECO:0000256" key="8">
    <source>
        <dbReference type="SAM" id="MobiDB-lite"/>
    </source>
</evidence>
<evidence type="ECO:0000256" key="2">
    <source>
        <dbReference type="ARBA" id="ARBA00008963"/>
    </source>
</evidence>
<dbReference type="PROSITE" id="PS51257">
    <property type="entry name" value="PROKAR_LIPOPROTEIN"/>
    <property type="match status" value="1"/>
</dbReference>
<keyword evidence="6 9" id="KW-0732">Signal</keyword>
<sequence length="105" mass="10990">MAHKIIFAFAFVLLLLCSCGIVTFTEGRPLKTVMGKNHGKYLQHVVSKESATNESGTAAAGHEDDRISHNVTADADDFRPTTPGHSPGAGHSAGLTSTGVVCVIN</sequence>
<feature type="signal peptide" evidence="9">
    <location>
        <begin position="1"/>
        <end position="27"/>
    </location>
</feature>
<dbReference type="GO" id="GO:2000280">
    <property type="term" value="P:regulation of root development"/>
    <property type="evidence" value="ECO:0007669"/>
    <property type="project" value="TreeGrafter"/>
</dbReference>
<keyword evidence="11" id="KW-1185">Reference proteome</keyword>
<evidence type="ECO:0000256" key="6">
    <source>
        <dbReference type="ARBA" id="ARBA00022729"/>
    </source>
</evidence>
<evidence type="ECO:0000313" key="11">
    <source>
        <dbReference type="Proteomes" id="UP001054252"/>
    </source>
</evidence>
<dbReference type="GO" id="GO:1902025">
    <property type="term" value="P:nitrate import"/>
    <property type="evidence" value="ECO:0007669"/>
    <property type="project" value="TreeGrafter"/>
</dbReference>
<dbReference type="AlphaFoldDB" id="A0AAV5KZH8"/>
<feature type="region of interest" description="Disordered" evidence="8">
    <location>
        <begin position="47"/>
        <end position="96"/>
    </location>
</feature>
<comment type="subcellular location">
    <subcellularLocation>
        <location evidence="1">Secreted</location>
        <location evidence="1">Extracellular space</location>
        <location evidence="1">Apoplast</location>
    </subcellularLocation>
</comment>
<protein>
    <submittedName>
        <fullName evidence="10">Uncharacterized protein</fullName>
    </submittedName>
</protein>
<keyword evidence="3" id="KW-0052">Apoplast</keyword>
<evidence type="ECO:0000256" key="1">
    <source>
        <dbReference type="ARBA" id="ARBA00004271"/>
    </source>
</evidence>
<dbReference type="Proteomes" id="UP001054252">
    <property type="component" value="Unassembled WGS sequence"/>
</dbReference>
<comment type="caution">
    <text evidence="10">The sequence shown here is derived from an EMBL/GenBank/DDBJ whole genome shotgun (WGS) entry which is preliminary data.</text>
</comment>
<gene>
    <name evidence="10" type="ORF">SLEP1_g39218</name>
</gene>
<reference evidence="10 11" key="1">
    <citation type="journal article" date="2021" name="Commun. Biol.">
        <title>The genome of Shorea leprosula (Dipterocarpaceae) highlights the ecological relevance of drought in aseasonal tropical rainforests.</title>
        <authorList>
            <person name="Ng K.K.S."/>
            <person name="Kobayashi M.J."/>
            <person name="Fawcett J.A."/>
            <person name="Hatakeyama M."/>
            <person name="Paape T."/>
            <person name="Ng C.H."/>
            <person name="Ang C.C."/>
            <person name="Tnah L.H."/>
            <person name="Lee C.T."/>
            <person name="Nishiyama T."/>
            <person name="Sese J."/>
            <person name="O'Brien M.J."/>
            <person name="Copetti D."/>
            <person name="Mohd Noor M.I."/>
            <person name="Ong R.C."/>
            <person name="Putra M."/>
            <person name="Sireger I.Z."/>
            <person name="Indrioko S."/>
            <person name="Kosugi Y."/>
            <person name="Izuno A."/>
            <person name="Isagi Y."/>
            <person name="Lee S.L."/>
            <person name="Shimizu K.K."/>
        </authorList>
    </citation>
    <scope>NUCLEOTIDE SEQUENCE [LARGE SCALE GENOMIC DNA]</scope>
    <source>
        <strain evidence="10">214</strain>
    </source>
</reference>
<dbReference type="GO" id="GO:0005179">
    <property type="term" value="F:hormone activity"/>
    <property type="evidence" value="ECO:0007669"/>
    <property type="project" value="UniProtKB-KW"/>
</dbReference>
<dbReference type="EMBL" id="BPVZ01000086">
    <property type="protein sequence ID" value="GKV30406.1"/>
    <property type="molecule type" value="Genomic_DNA"/>
</dbReference>
<organism evidence="10 11">
    <name type="scientific">Rubroshorea leprosula</name>
    <dbReference type="NCBI Taxonomy" id="152421"/>
    <lineage>
        <taxon>Eukaryota</taxon>
        <taxon>Viridiplantae</taxon>
        <taxon>Streptophyta</taxon>
        <taxon>Embryophyta</taxon>
        <taxon>Tracheophyta</taxon>
        <taxon>Spermatophyta</taxon>
        <taxon>Magnoliopsida</taxon>
        <taxon>eudicotyledons</taxon>
        <taxon>Gunneridae</taxon>
        <taxon>Pentapetalae</taxon>
        <taxon>rosids</taxon>
        <taxon>malvids</taxon>
        <taxon>Malvales</taxon>
        <taxon>Dipterocarpaceae</taxon>
        <taxon>Rubroshorea</taxon>
    </lineage>
</organism>
<dbReference type="GO" id="GO:1901371">
    <property type="term" value="P:regulation of leaf morphogenesis"/>
    <property type="evidence" value="ECO:0007669"/>
    <property type="project" value="TreeGrafter"/>
</dbReference>
<dbReference type="PANTHER" id="PTHR33348">
    <property type="entry name" value="PRECURSOR OF CEP5"/>
    <property type="match status" value="1"/>
</dbReference>
<dbReference type="InterPro" id="IPR033250">
    <property type="entry name" value="CEP"/>
</dbReference>
<evidence type="ECO:0000313" key="10">
    <source>
        <dbReference type="EMBL" id="GKV30406.1"/>
    </source>
</evidence>
<evidence type="ECO:0000256" key="7">
    <source>
        <dbReference type="ARBA" id="ARBA00023278"/>
    </source>
</evidence>
<keyword evidence="5" id="KW-0372">Hormone</keyword>
<name>A0AAV5KZH8_9ROSI</name>
<comment type="similarity">
    <text evidence="2">Belongs to the C-terminally encoded plant signaling peptide (CEP) family.</text>
</comment>
<dbReference type="PANTHER" id="PTHR33348:SF44">
    <property type="entry name" value="PRECURSOR OF CEP6"/>
    <property type="match status" value="1"/>
</dbReference>
<dbReference type="GO" id="GO:0006995">
    <property type="term" value="P:cellular response to nitrogen starvation"/>
    <property type="evidence" value="ECO:0007669"/>
    <property type="project" value="UniProtKB-ARBA"/>
</dbReference>
<dbReference type="GO" id="GO:0048364">
    <property type="term" value="P:root development"/>
    <property type="evidence" value="ECO:0007669"/>
    <property type="project" value="InterPro"/>
</dbReference>
<feature type="chain" id="PRO_5043428149" evidence="9">
    <location>
        <begin position="28"/>
        <end position="105"/>
    </location>
</feature>